<comment type="caution">
    <text evidence="1">The sequence shown here is derived from an EMBL/GenBank/DDBJ whole genome shotgun (WGS) entry which is preliminary data.</text>
</comment>
<name>A0A7W7YAG5_9BACT</name>
<accession>A0A7W7YAG5</accession>
<gene>
    <name evidence="1" type="ORF">HNQ65_001974</name>
</gene>
<reference evidence="1 2" key="1">
    <citation type="submission" date="2020-08" db="EMBL/GenBank/DDBJ databases">
        <title>Genomic Encyclopedia of Type Strains, Phase IV (KMG-IV): sequencing the most valuable type-strain genomes for metagenomic binning, comparative biology and taxonomic classification.</title>
        <authorList>
            <person name="Goeker M."/>
        </authorList>
    </citation>
    <scope>NUCLEOTIDE SEQUENCE [LARGE SCALE GENOMIC DNA]</scope>
    <source>
        <strain evidence="1 2">DSM 12252</strain>
    </source>
</reference>
<dbReference type="Proteomes" id="UP000590740">
    <property type="component" value="Unassembled WGS sequence"/>
</dbReference>
<sequence length="75" mass="8156">MTSSVTELIFNRFLGLESSRDDAHVSTMHTPIHRTAALSPSVMRALLPAPTSLFDVTVLSPTPVLQTTVNHGQQQ</sequence>
<dbReference type="EMBL" id="JACHIG010000003">
    <property type="protein sequence ID" value="MBB5032397.1"/>
    <property type="molecule type" value="Genomic_DNA"/>
</dbReference>
<dbReference type="AlphaFoldDB" id="A0A7W7YAG5"/>
<proteinExistence type="predicted"/>
<protein>
    <submittedName>
        <fullName evidence="1">Uncharacterized protein</fullName>
    </submittedName>
</protein>
<organism evidence="1 2">
    <name type="scientific">Prosthecobacter vanneervenii</name>
    <dbReference type="NCBI Taxonomy" id="48466"/>
    <lineage>
        <taxon>Bacteria</taxon>
        <taxon>Pseudomonadati</taxon>
        <taxon>Verrucomicrobiota</taxon>
        <taxon>Verrucomicrobiia</taxon>
        <taxon>Verrucomicrobiales</taxon>
        <taxon>Verrucomicrobiaceae</taxon>
        <taxon>Prosthecobacter</taxon>
    </lineage>
</organism>
<dbReference type="RefSeq" id="WP_184339325.1">
    <property type="nucleotide sequence ID" value="NZ_JACHIG010000003.1"/>
</dbReference>
<evidence type="ECO:0000313" key="2">
    <source>
        <dbReference type="Proteomes" id="UP000590740"/>
    </source>
</evidence>
<keyword evidence="2" id="KW-1185">Reference proteome</keyword>
<evidence type="ECO:0000313" key="1">
    <source>
        <dbReference type="EMBL" id="MBB5032397.1"/>
    </source>
</evidence>